<dbReference type="GO" id="GO:0006355">
    <property type="term" value="P:regulation of DNA-templated transcription"/>
    <property type="evidence" value="ECO:0007669"/>
    <property type="project" value="InterPro"/>
</dbReference>
<dbReference type="Gene3D" id="3.40.50.2300">
    <property type="match status" value="1"/>
</dbReference>
<keyword evidence="3 8" id="KW-0597">Phosphoprotein</keyword>
<dbReference type="GO" id="GO:0000156">
    <property type="term" value="F:phosphorelay response regulator activity"/>
    <property type="evidence" value="ECO:0007669"/>
    <property type="project" value="TreeGrafter"/>
</dbReference>
<evidence type="ECO:0000313" key="12">
    <source>
        <dbReference type="EMBL" id="BDX04885.1"/>
    </source>
</evidence>
<dbReference type="InterPro" id="IPR016032">
    <property type="entry name" value="Sig_transdc_resp-reg_C-effctor"/>
</dbReference>
<dbReference type="PROSITE" id="PS50110">
    <property type="entry name" value="RESPONSE_REGULATORY"/>
    <property type="match status" value="1"/>
</dbReference>
<evidence type="ECO:0000256" key="7">
    <source>
        <dbReference type="ARBA" id="ARBA00023163"/>
    </source>
</evidence>
<dbReference type="GO" id="GO:0005829">
    <property type="term" value="C:cytosol"/>
    <property type="evidence" value="ECO:0007669"/>
    <property type="project" value="TreeGrafter"/>
</dbReference>
<keyword evidence="5" id="KW-0805">Transcription regulation</keyword>
<evidence type="ECO:0000259" key="11">
    <source>
        <dbReference type="PROSITE" id="PS51755"/>
    </source>
</evidence>
<organism evidence="12 13">
    <name type="scientific">Planctobacterium marinum</name>
    <dbReference type="NCBI Taxonomy" id="1631968"/>
    <lineage>
        <taxon>Bacteria</taxon>
        <taxon>Pseudomonadati</taxon>
        <taxon>Pseudomonadota</taxon>
        <taxon>Gammaproteobacteria</taxon>
        <taxon>Alteromonadales</taxon>
        <taxon>Alteromonadaceae</taxon>
        <taxon>Planctobacterium</taxon>
    </lineage>
</organism>
<keyword evidence="4" id="KW-0902">Two-component regulatory system</keyword>
<evidence type="ECO:0000256" key="8">
    <source>
        <dbReference type="PROSITE-ProRule" id="PRU00169"/>
    </source>
</evidence>
<dbReference type="GO" id="GO:0032993">
    <property type="term" value="C:protein-DNA complex"/>
    <property type="evidence" value="ECO:0007669"/>
    <property type="project" value="TreeGrafter"/>
</dbReference>
<evidence type="ECO:0000256" key="6">
    <source>
        <dbReference type="ARBA" id="ARBA00023125"/>
    </source>
</evidence>
<feature type="domain" description="OmpR/PhoB-type" evidence="11">
    <location>
        <begin position="124"/>
        <end position="223"/>
    </location>
</feature>
<evidence type="ECO:0000256" key="9">
    <source>
        <dbReference type="PROSITE-ProRule" id="PRU01091"/>
    </source>
</evidence>
<dbReference type="PANTHER" id="PTHR48111:SF47">
    <property type="entry name" value="TRANSCRIPTIONAL REGULATORY PROTEIN RSTA"/>
    <property type="match status" value="1"/>
</dbReference>
<dbReference type="FunFam" id="1.10.10.10:FF:000099">
    <property type="entry name" value="Two-component system response regulator TorR"/>
    <property type="match status" value="1"/>
</dbReference>
<proteinExistence type="predicted"/>
<sequence length="223" mass="25191">MLIVEDDQPLAELTRDFFEQFEFDCTIEENGVRAVELALANPPDIILLDIMLPELDGIQICKQIRDKISAKIVMLTARTDTIDQVLGLEIGADDYVSKPVEPRLLLAKVRAVLRRDNSPVASQQEEFSFADFTLCPHKRELNKNGQPIELSTHEYDLLLMLVQNKGQVISREAIFQHLRGVEYDGQNRQADILISTLRAKIESAPNAANLIKTIRSRGYLFTG</sequence>
<dbReference type="SMART" id="SM00862">
    <property type="entry name" value="Trans_reg_C"/>
    <property type="match status" value="1"/>
</dbReference>
<evidence type="ECO:0000259" key="10">
    <source>
        <dbReference type="PROSITE" id="PS50110"/>
    </source>
</evidence>
<evidence type="ECO:0000256" key="4">
    <source>
        <dbReference type="ARBA" id="ARBA00023012"/>
    </source>
</evidence>
<accession>A0AA48HUL7</accession>
<evidence type="ECO:0000256" key="3">
    <source>
        <dbReference type="ARBA" id="ARBA00022553"/>
    </source>
</evidence>
<evidence type="ECO:0000256" key="2">
    <source>
        <dbReference type="ARBA" id="ARBA00022490"/>
    </source>
</evidence>
<dbReference type="EMBL" id="AP027272">
    <property type="protein sequence ID" value="BDX04885.1"/>
    <property type="molecule type" value="Genomic_DNA"/>
</dbReference>
<comment type="subcellular location">
    <subcellularLocation>
        <location evidence="1">Cytoplasm</location>
    </subcellularLocation>
</comment>
<reference evidence="12" key="1">
    <citation type="submission" date="2023-01" db="EMBL/GenBank/DDBJ databases">
        <title>Complete genome sequence of Planctobacterium marinum strain Dej080120_11.</title>
        <authorList>
            <person name="Ueki S."/>
            <person name="Maruyama F."/>
        </authorList>
    </citation>
    <scope>NUCLEOTIDE SEQUENCE</scope>
    <source>
        <strain evidence="12">Dej080120_11</strain>
    </source>
</reference>
<dbReference type="SMART" id="SM00448">
    <property type="entry name" value="REC"/>
    <property type="match status" value="1"/>
</dbReference>
<protein>
    <submittedName>
        <fullName evidence="12">DNA-binding response regulator</fullName>
    </submittedName>
</protein>
<name>A0AA48HUL7_9ALTE</name>
<dbReference type="Proteomes" id="UP001333710">
    <property type="component" value="Chromosome"/>
</dbReference>
<dbReference type="AlphaFoldDB" id="A0AA48HUL7"/>
<keyword evidence="6 9" id="KW-0238">DNA-binding</keyword>
<evidence type="ECO:0000256" key="1">
    <source>
        <dbReference type="ARBA" id="ARBA00004496"/>
    </source>
</evidence>
<dbReference type="InterPro" id="IPR039420">
    <property type="entry name" value="WalR-like"/>
</dbReference>
<dbReference type="InterPro" id="IPR001867">
    <property type="entry name" value="OmpR/PhoB-type_DNA-bd"/>
</dbReference>
<dbReference type="InterPro" id="IPR001789">
    <property type="entry name" value="Sig_transdc_resp-reg_receiver"/>
</dbReference>
<feature type="modified residue" description="4-aspartylphosphate" evidence="8">
    <location>
        <position position="49"/>
    </location>
</feature>
<dbReference type="Gene3D" id="6.10.250.690">
    <property type="match status" value="1"/>
</dbReference>
<evidence type="ECO:0000256" key="5">
    <source>
        <dbReference type="ARBA" id="ARBA00023015"/>
    </source>
</evidence>
<dbReference type="PANTHER" id="PTHR48111">
    <property type="entry name" value="REGULATOR OF RPOS"/>
    <property type="match status" value="1"/>
</dbReference>
<feature type="DNA-binding region" description="OmpR/PhoB-type" evidence="9">
    <location>
        <begin position="124"/>
        <end position="223"/>
    </location>
</feature>
<dbReference type="KEGG" id="pmaw:MACH26_04060"/>
<dbReference type="InterPro" id="IPR036388">
    <property type="entry name" value="WH-like_DNA-bd_sf"/>
</dbReference>
<dbReference type="InterPro" id="IPR011006">
    <property type="entry name" value="CheY-like_superfamily"/>
</dbReference>
<dbReference type="SUPFAM" id="SSF46894">
    <property type="entry name" value="C-terminal effector domain of the bipartite response regulators"/>
    <property type="match status" value="1"/>
</dbReference>
<gene>
    <name evidence="12" type="ORF">MACH26_04060</name>
</gene>
<dbReference type="CDD" id="cd00383">
    <property type="entry name" value="trans_reg_C"/>
    <property type="match status" value="1"/>
</dbReference>
<dbReference type="GO" id="GO:0000976">
    <property type="term" value="F:transcription cis-regulatory region binding"/>
    <property type="evidence" value="ECO:0007669"/>
    <property type="project" value="TreeGrafter"/>
</dbReference>
<dbReference type="Gene3D" id="1.10.10.10">
    <property type="entry name" value="Winged helix-like DNA-binding domain superfamily/Winged helix DNA-binding domain"/>
    <property type="match status" value="1"/>
</dbReference>
<dbReference type="PROSITE" id="PS51755">
    <property type="entry name" value="OMPR_PHOB"/>
    <property type="match status" value="1"/>
</dbReference>
<dbReference type="Pfam" id="PF00486">
    <property type="entry name" value="Trans_reg_C"/>
    <property type="match status" value="1"/>
</dbReference>
<feature type="domain" description="Response regulatory" evidence="10">
    <location>
        <begin position="1"/>
        <end position="113"/>
    </location>
</feature>
<dbReference type="SUPFAM" id="SSF52172">
    <property type="entry name" value="CheY-like"/>
    <property type="match status" value="1"/>
</dbReference>
<keyword evidence="13" id="KW-1185">Reference proteome</keyword>
<evidence type="ECO:0000313" key="13">
    <source>
        <dbReference type="Proteomes" id="UP001333710"/>
    </source>
</evidence>
<keyword evidence="2" id="KW-0963">Cytoplasm</keyword>
<dbReference type="Pfam" id="PF00072">
    <property type="entry name" value="Response_reg"/>
    <property type="match status" value="1"/>
</dbReference>
<keyword evidence="7" id="KW-0804">Transcription</keyword>